<dbReference type="Pfam" id="PF01479">
    <property type="entry name" value="S4"/>
    <property type="match status" value="1"/>
</dbReference>
<dbReference type="PROSITE" id="PS50889">
    <property type="entry name" value="S4"/>
    <property type="match status" value="1"/>
</dbReference>
<dbReference type="GO" id="GO:0000455">
    <property type="term" value="P:enzyme-directed rRNA pseudouridine synthesis"/>
    <property type="evidence" value="ECO:0007669"/>
    <property type="project" value="UniProtKB-ARBA"/>
</dbReference>
<dbReference type="SUPFAM" id="SSF55174">
    <property type="entry name" value="Alpha-L RNA-binding motif"/>
    <property type="match status" value="1"/>
</dbReference>
<dbReference type="InterPro" id="IPR002942">
    <property type="entry name" value="S4_RNA-bd"/>
</dbReference>
<proteinExistence type="inferred from homology"/>
<evidence type="ECO:0000313" key="7">
    <source>
        <dbReference type="EMBL" id="SET08558.1"/>
    </source>
</evidence>
<evidence type="ECO:0000256" key="3">
    <source>
        <dbReference type="ARBA" id="ARBA00023235"/>
    </source>
</evidence>
<dbReference type="InterPro" id="IPR050343">
    <property type="entry name" value="RsuA_PseudoU_synthase"/>
</dbReference>
<evidence type="ECO:0000256" key="1">
    <source>
        <dbReference type="ARBA" id="ARBA00008348"/>
    </source>
</evidence>
<comment type="similarity">
    <text evidence="1 5">Belongs to the pseudouridine synthase RsuA family.</text>
</comment>
<evidence type="ECO:0000259" key="6">
    <source>
        <dbReference type="SMART" id="SM00363"/>
    </source>
</evidence>
<protein>
    <recommendedName>
        <fullName evidence="5">Pseudouridine synthase</fullName>
        <ecNumber evidence="5">5.4.99.-</ecNumber>
    </recommendedName>
</protein>
<dbReference type="InterPro" id="IPR036986">
    <property type="entry name" value="S4_RNA-bd_sf"/>
</dbReference>
<dbReference type="Gene3D" id="3.30.70.1560">
    <property type="entry name" value="Alpha-L RNA-binding motif"/>
    <property type="match status" value="1"/>
</dbReference>
<gene>
    <name evidence="7" type="ORF">SAMN04489758_101201</name>
</gene>
<keyword evidence="3 5" id="KW-0413">Isomerase</keyword>
<name>A0A1I0BQK1_9FIRM</name>
<keyword evidence="2 4" id="KW-0694">RNA-binding</keyword>
<dbReference type="Gene3D" id="3.10.290.10">
    <property type="entry name" value="RNA-binding S4 domain"/>
    <property type="match status" value="1"/>
</dbReference>
<dbReference type="PROSITE" id="PS01149">
    <property type="entry name" value="PSI_RSU"/>
    <property type="match status" value="1"/>
</dbReference>
<dbReference type="Proteomes" id="UP000198558">
    <property type="component" value="Unassembled WGS sequence"/>
</dbReference>
<keyword evidence="8" id="KW-1185">Reference proteome</keyword>
<dbReference type="SUPFAM" id="SSF55120">
    <property type="entry name" value="Pseudouridine synthase"/>
    <property type="match status" value="1"/>
</dbReference>
<dbReference type="InterPro" id="IPR000748">
    <property type="entry name" value="PsdUridine_synth_RsuA/RluB/E/F"/>
</dbReference>
<dbReference type="Gene3D" id="3.30.70.580">
    <property type="entry name" value="Pseudouridine synthase I, catalytic domain, N-terminal subdomain"/>
    <property type="match status" value="1"/>
</dbReference>
<dbReference type="NCBIfam" id="TIGR00093">
    <property type="entry name" value="pseudouridine synthase"/>
    <property type="match status" value="1"/>
</dbReference>
<evidence type="ECO:0000313" key="8">
    <source>
        <dbReference type="Proteomes" id="UP000198558"/>
    </source>
</evidence>
<evidence type="ECO:0000256" key="2">
    <source>
        <dbReference type="ARBA" id="ARBA00022884"/>
    </source>
</evidence>
<dbReference type="EC" id="5.4.99.-" evidence="5"/>
<feature type="domain" description="RNA-binding S4" evidence="6">
    <location>
        <begin position="3"/>
        <end position="61"/>
    </location>
</feature>
<dbReference type="AlphaFoldDB" id="A0A1I0BQK1"/>
<dbReference type="OrthoDB" id="9807213at2"/>
<evidence type="ECO:0000256" key="4">
    <source>
        <dbReference type="PROSITE-ProRule" id="PRU00182"/>
    </source>
</evidence>
<dbReference type="InterPro" id="IPR020103">
    <property type="entry name" value="PsdUridine_synth_cat_dom_sf"/>
</dbReference>
<organism evidence="7 8">
    <name type="scientific">Thomasclavelia cocleata</name>
    <dbReference type="NCBI Taxonomy" id="69824"/>
    <lineage>
        <taxon>Bacteria</taxon>
        <taxon>Bacillati</taxon>
        <taxon>Bacillota</taxon>
        <taxon>Erysipelotrichia</taxon>
        <taxon>Erysipelotrichales</taxon>
        <taxon>Coprobacillaceae</taxon>
        <taxon>Thomasclavelia</taxon>
    </lineage>
</organism>
<dbReference type="RefSeq" id="WP_092351573.1">
    <property type="nucleotide sequence ID" value="NZ_FOIN01000001.1"/>
</dbReference>
<dbReference type="Pfam" id="PF00849">
    <property type="entry name" value="PseudoU_synth_2"/>
    <property type="match status" value="1"/>
</dbReference>
<accession>A0A1I0BQK1</accession>
<dbReference type="FunFam" id="3.10.290.10:FF:000003">
    <property type="entry name" value="Pseudouridine synthase"/>
    <property type="match status" value="1"/>
</dbReference>
<dbReference type="PANTHER" id="PTHR47683:SF4">
    <property type="entry name" value="PSEUDOURIDINE SYNTHASE"/>
    <property type="match status" value="1"/>
</dbReference>
<dbReference type="PANTHER" id="PTHR47683">
    <property type="entry name" value="PSEUDOURIDINE SYNTHASE FAMILY PROTEIN-RELATED"/>
    <property type="match status" value="1"/>
</dbReference>
<dbReference type="InterPro" id="IPR006145">
    <property type="entry name" value="PsdUridine_synth_RsuA/RluA"/>
</dbReference>
<dbReference type="EMBL" id="FOIN01000001">
    <property type="protein sequence ID" value="SET08558.1"/>
    <property type="molecule type" value="Genomic_DNA"/>
</dbReference>
<dbReference type="GO" id="GO:0003723">
    <property type="term" value="F:RNA binding"/>
    <property type="evidence" value="ECO:0007669"/>
    <property type="project" value="UniProtKB-KW"/>
</dbReference>
<dbReference type="InterPro" id="IPR020094">
    <property type="entry name" value="TruA/RsuA/RluB/E/F_N"/>
</dbReference>
<sequence length="239" mass="27501">MVMRLDKLLSNYGIGTRKEVKAYIRKGFVEVNGKVIKKDDSKVDYQKDIIIFDGEVVEYRPYVYLMLNKPQGYVSATKDNVHPTVIDLIIGYENYDLFPVGRLDIDTEGLLLITNDGDFSHKLMAPSRNHSKLYWAEIEGVMDEKDIDSFKKGIVLDTGYCCKSANLKVIEVDDNCCEVEIEIFEGKFHQVKKMVESCGKHVTFLKRLKIKNLLLDRSLELGDFRELTDKELVDLMNDL</sequence>
<dbReference type="GO" id="GO:0120159">
    <property type="term" value="F:rRNA pseudouridine synthase activity"/>
    <property type="evidence" value="ECO:0007669"/>
    <property type="project" value="UniProtKB-ARBA"/>
</dbReference>
<reference evidence="8" key="1">
    <citation type="submission" date="2016-10" db="EMBL/GenBank/DDBJ databases">
        <authorList>
            <person name="Varghese N."/>
            <person name="Submissions S."/>
        </authorList>
    </citation>
    <scope>NUCLEOTIDE SEQUENCE [LARGE SCALE GENOMIC DNA]</scope>
    <source>
        <strain evidence="8">DSM 1551</strain>
    </source>
</reference>
<dbReference type="CDD" id="cd02553">
    <property type="entry name" value="PseudoU_synth_RsuA"/>
    <property type="match status" value="1"/>
</dbReference>
<dbReference type="GeneID" id="78287243"/>
<evidence type="ECO:0000256" key="5">
    <source>
        <dbReference type="RuleBase" id="RU003887"/>
    </source>
</evidence>
<dbReference type="CDD" id="cd00165">
    <property type="entry name" value="S4"/>
    <property type="match status" value="1"/>
</dbReference>
<dbReference type="SMART" id="SM00363">
    <property type="entry name" value="S4"/>
    <property type="match status" value="1"/>
</dbReference>
<dbReference type="InterPro" id="IPR042092">
    <property type="entry name" value="PsdUridine_s_RsuA/RluB/E/F_cat"/>
</dbReference>
<dbReference type="InterPro" id="IPR018496">
    <property type="entry name" value="PsdUridine_synth_RsuA/RluB_CS"/>
</dbReference>